<keyword evidence="6" id="KW-0143">Chaperone</keyword>
<evidence type="ECO:0000256" key="6">
    <source>
        <dbReference type="ARBA" id="ARBA00023186"/>
    </source>
</evidence>
<dbReference type="AlphaFoldDB" id="A0A9W7GD11"/>
<evidence type="ECO:0000256" key="3">
    <source>
        <dbReference type="ARBA" id="ARBA00022796"/>
    </source>
</evidence>
<evidence type="ECO:0000313" key="10">
    <source>
        <dbReference type="Proteomes" id="UP001165065"/>
    </source>
</evidence>
<dbReference type="CDD" id="cd00371">
    <property type="entry name" value="HMA"/>
    <property type="match status" value="1"/>
</dbReference>
<dbReference type="InterPro" id="IPR006121">
    <property type="entry name" value="HMA_dom"/>
</dbReference>
<comment type="similarity">
    <text evidence="7">Belongs to the ATX1 family.</text>
</comment>
<evidence type="ECO:0000256" key="1">
    <source>
        <dbReference type="ARBA" id="ARBA00022448"/>
    </source>
</evidence>
<dbReference type="PANTHER" id="PTHR46365">
    <property type="entry name" value="COPPER TRANSPORT PROTEIN ATOX1"/>
    <property type="match status" value="1"/>
</dbReference>
<dbReference type="SUPFAM" id="SSF55008">
    <property type="entry name" value="HMA, heavy metal-associated domain"/>
    <property type="match status" value="1"/>
</dbReference>
<protein>
    <recommendedName>
        <fullName evidence="8">HMA domain-containing protein</fullName>
    </recommendedName>
</protein>
<reference evidence="10" key="1">
    <citation type="journal article" date="2023" name="Commun. Biol.">
        <title>Genome analysis of Parmales, the sister group of diatoms, reveals the evolutionary specialization of diatoms from phago-mixotrophs to photoautotrophs.</title>
        <authorList>
            <person name="Ban H."/>
            <person name="Sato S."/>
            <person name="Yoshikawa S."/>
            <person name="Yamada K."/>
            <person name="Nakamura Y."/>
            <person name="Ichinomiya M."/>
            <person name="Sato N."/>
            <person name="Blanc-Mathieu R."/>
            <person name="Endo H."/>
            <person name="Kuwata A."/>
            <person name="Ogata H."/>
        </authorList>
    </citation>
    <scope>NUCLEOTIDE SEQUENCE [LARGE SCALE GENOMIC DNA]</scope>
</reference>
<evidence type="ECO:0000256" key="2">
    <source>
        <dbReference type="ARBA" id="ARBA00022723"/>
    </source>
</evidence>
<evidence type="ECO:0000313" key="9">
    <source>
        <dbReference type="EMBL" id="GMI42565.1"/>
    </source>
</evidence>
<comment type="caution">
    <text evidence="9">The sequence shown here is derived from an EMBL/GenBank/DDBJ whole genome shotgun (WGS) entry which is preliminary data.</text>
</comment>
<keyword evidence="5" id="KW-0406">Ion transport</keyword>
<evidence type="ECO:0000256" key="7">
    <source>
        <dbReference type="ARBA" id="ARBA00038171"/>
    </source>
</evidence>
<proteinExistence type="inferred from homology"/>
<dbReference type="Proteomes" id="UP001165065">
    <property type="component" value="Unassembled WGS sequence"/>
</dbReference>
<dbReference type="GO" id="GO:0046872">
    <property type="term" value="F:metal ion binding"/>
    <property type="evidence" value="ECO:0007669"/>
    <property type="project" value="UniProtKB-KW"/>
</dbReference>
<dbReference type="GO" id="GO:0006825">
    <property type="term" value="P:copper ion transport"/>
    <property type="evidence" value="ECO:0007669"/>
    <property type="project" value="UniProtKB-KW"/>
</dbReference>
<evidence type="ECO:0000259" key="8">
    <source>
        <dbReference type="PROSITE" id="PS50846"/>
    </source>
</evidence>
<accession>A0A9W7GD11</accession>
<feature type="domain" description="HMA" evidence="8">
    <location>
        <begin position="18"/>
        <end position="86"/>
    </location>
</feature>
<keyword evidence="10" id="KW-1185">Reference proteome</keyword>
<dbReference type="OrthoDB" id="689350at2759"/>
<dbReference type="GO" id="GO:0005829">
    <property type="term" value="C:cytosol"/>
    <property type="evidence" value="ECO:0007669"/>
    <property type="project" value="TreeGrafter"/>
</dbReference>
<organism evidence="9 10">
    <name type="scientific">Triparma columacea</name>
    <dbReference type="NCBI Taxonomy" id="722753"/>
    <lineage>
        <taxon>Eukaryota</taxon>
        <taxon>Sar</taxon>
        <taxon>Stramenopiles</taxon>
        <taxon>Ochrophyta</taxon>
        <taxon>Bolidophyceae</taxon>
        <taxon>Parmales</taxon>
        <taxon>Triparmaceae</taxon>
        <taxon>Triparma</taxon>
    </lineage>
</organism>
<dbReference type="Pfam" id="PF00403">
    <property type="entry name" value="HMA"/>
    <property type="match status" value="1"/>
</dbReference>
<keyword evidence="1" id="KW-0813">Transport</keyword>
<name>A0A9W7GD11_9STRA</name>
<evidence type="ECO:0000256" key="5">
    <source>
        <dbReference type="ARBA" id="ARBA00023065"/>
    </source>
</evidence>
<dbReference type="InterPro" id="IPR036163">
    <property type="entry name" value="HMA_dom_sf"/>
</dbReference>
<gene>
    <name evidence="9" type="ORF">TrCOL_g10241</name>
</gene>
<dbReference type="InterPro" id="IPR051881">
    <property type="entry name" value="Copper_transport_ATOX1-like"/>
</dbReference>
<dbReference type="PANTHER" id="PTHR46365:SF1">
    <property type="entry name" value="COPPER TRANSPORT PROTEIN ATOX1"/>
    <property type="match status" value="1"/>
</dbReference>
<dbReference type="GO" id="GO:0016531">
    <property type="term" value="F:copper chaperone activity"/>
    <property type="evidence" value="ECO:0007669"/>
    <property type="project" value="TreeGrafter"/>
</dbReference>
<evidence type="ECO:0000256" key="4">
    <source>
        <dbReference type="ARBA" id="ARBA00023008"/>
    </source>
</evidence>
<sequence>MGASESRPNPSPPDSSGIVTTTYSVGMTCSGCSGAVTRILTKIEGVVGVETDVEKKLVVVKSKGDRKEVCMEKLLKWKENSGKFVEFKDTQ</sequence>
<dbReference type="PROSITE" id="PS50846">
    <property type="entry name" value="HMA_2"/>
    <property type="match status" value="1"/>
</dbReference>
<dbReference type="EMBL" id="BRYA01000175">
    <property type="protein sequence ID" value="GMI42565.1"/>
    <property type="molecule type" value="Genomic_DNA"/>
</dbReference>
<keyword evidence="4" id="KW-0186">Copper</keyword>
<keyword evidence="3" id="KW-0187">Copper transport</keyword>
<dbReference type="Gene3D" id="3.30.70.100">
    <property type="match status" value="1"/>
</dbReference>
<keyword evidence="2" id="KW-0479">Metal-binding</keyword>